<sequence length="176" mass="19966">MWKIVGFDDSDKLVFDYYLDGMSPAEFARVLGFDERTYYDGYEYELTEPMKVELARRLGLEFDPAVEYFAGERAEFDGQRSHGLAHFADTILPLRSADGNRLTFTVTDDDLEDDEIALLISAHTRYPPKVANADFTEIEPDATHLAIARDATAVLRSHDGNLLLLHRPHATLVLRD</sequence>
<keyword evidence="2" id="KW-1185">Reference proteome</keyword>
<dbReference type="OrthoDB" id="3710169at2"/>
<evidence type="ECO:0000313" key="2">
    <source>
        <dbReference type="Proteomes" id="UP000239203"/>
    </source>
</evidence>
<organism evidence="1 2">
    <name type="scientific">Actinokineospora auranticolor</name>
    <dbReference type="NCBI Taxonomy" id="155976"/>
    <lineage>
        <taxon>Bacteria</taxon>
        <taxon>Bacillati</taxon>
        <taxon>Actinomycetota</taxon>
        <taxon>Actinomycetes</taxon>
        <taxon>Pseudonocardiales</taxon>
        <taxon>Pseudonocardiaceae</taxon>
        <taxon>Actinokineospora</taxon>
    </lineage>
</organism>
<proteinExistence type="predicted"/>
<reference evidence="1 2" key="1">
    <citation type="submission" date="2018-02" db="EMBL/GenBank/DDBJ databases">
        <title>Genomic Encyclopedia of Archaeal and Bacterial Type Strains, Phase II (KMG-II): from individual species to whole genera.</title>
        <authorList>
            <person name="Goeker M."/>
        </authorList>
    </citation>
    <scope>NUCLEOTIDE SEQUENCE [LARGE SCALE GENOMIC DNA]</scope>
    <source>
        <strain evidence="1 2">YU 961-1</strain>
    </source>
</reference>
<gene>
    <name evidence="1" type="ORF">CLV40_10512</name>
</gene>
<comment type="caution">
    <text evidence="1">The sequence shown here is derived from an EMBL/GenBank/DDBJ whole genome shotgun (WGS) entry which is preliminary data.</text>
</comment>
<dbReference type="AlphaFoldDB" id="A0A2S6GSX3"/>
<evidence type="ECO:0000313" key="1">
    <source>
        <dbReference type="EMBL" id="PPK68289.1"/>
    </source>
</evidence>
<dbReference type="Proteomes" id="UP000239203">
    <property type="component" value="Unassembled WGS sequence"/>
</dbReference>
<accession>A0A2S6GSX3</accession>
<protein>
    <submittedName>
        <fullName evidence="1">Uncharacterized protein</fullName>
    </submittedName>
</protein>
<dbReference type="RefSeq" id="WP_104478793.1">
    <property type="nucleotide sequence ID" value="NZ_CP154825.1"/>
</dbReference>
<dbReference type="EMBL" id="PTIX01000005">
    <property type="protein sequence ID" value="PPK68289.1"/>
    <property type="molecule type" value="Genomic_DNA"/>
</dbReference>
<name>A0A2S6GSX3_9PSEU</name>